<accession>A0A8S1JE54</accession>
<reference evidence="3" key="1">
    <citation type="submission" date="2020-12" db="EMBL/GenBank/DDBJ databases">
        <authorList>
            <person name="Iha C."/>
        </authorList>
    </citation>
    <scope>NUCLEOTIDE SEQUENCE</scope>
</reference>
<organism evidence="3 4">
    <name type="scientific">Ostreobium quekettii</name>
    <dbReference type="NCBI Taxonomy" id="121088"/>
    <lineage>
        <taxon>Eukaryota</taxon>
        <taxon>Viridiplantae</taxon>
        <taxon>Chlorophyta</taxon>
        <taxon>core chlorophytes</taxon>
        <taxon>Ulvophyceae</taxon>
        <taxon>TCBD clade</taxon>
        <taxon>Bryopsidales</taxon>
        <taxon>Ostreobineae</taxon>
        <taxon>Ostreobiaceae</taxon>
        <taxon>Ostreobium</taxon>
    </lineage>
</organism>
<feature type="compositionally biased region" description="Basic and acidic residues" evidence="1">
    <location>
        <begin position="51"/>
        <end position="101"/>
    </location>
</feature>
<feature type="compositionally biased region" description="Basic and acidic residues" evidence="1">
    <location>
        <begin position="8"/>
        <end position="30"/>
    </location>
</feature>
<evidence type="ECO:0000313" key="3">
    <source>
        <dbReference type="EMBL" id="CAD7702016.1"/>
    </source>
</evidence>
<feature type="domain" description="PPM-type phosphatase" evidence="2">
    <location>
        <begin position="216"/>
        <end position="358"/>
    </location>
</feature>
<gene>
    <name evidence="3" type="ORF">OSTQU699_LOCUS7373</name>
</gene>
<dbReference type="CDD" id="cd00143">
    <property type="entry name" value="PP2Cc"/>
    <property type="match status" value="1"/>
</dbReference>
<dbReference type="InterPro" id="IPR001932">
    <property type="entry name" value="PPM-type_phosphatase-like_dom"/>
</dbReference>
<dbReference type="InterPro" id="IPR015655">
    <property type="entry name" value="PP2C"/>
</dbReference>
<dbReference type="PANTHER" id="PTHR13832">
    <property type="entry name" value="PROTEIN PHOSPHATASE 2C"/>
    <property type="match status" value="1"/>
</dbReference>
<dbReference type="EMBL" id="CAJHUC010001684">
    <property type="protein sequence ID" value="CAD7702016.1"/>
    <property type="molecule type" value="Genomic_DNA"/>
</dbReference>
<dbReference type="Pfam" id="PF00481">
    <property type="entry name" value="PP2C"/>
    <property type="match status" value="1"/>
</dbReference>
<evidence type="ECO:0000259" key="2">
    <source>
        <dbReference type="PROSITE" id="PS51746"/>
    </source>
</evidence>
<dbReference type="AlphaFoldDB" id="A0A8S1JE54"/>
<dbReference type="Gene3D" id="3.60.40.10">
    <property type="entry name" value="PPM-type phosphatase domain"/>
    <property type="match status" value="1"/>
</dbReference>
<dbReference type="PANTHER" id="PTHR13832:SF827">
    <property type="entry name" value="PROTEIN PHOSPHATASE 1L"/>
    <property type="match status" value="1"/>
</dbReference>
<dbReference type="InterPro" id="IPR036457">
    <property type="entry name" value="PPM-type-like_dom_sf"/>
</dbReference>
<name>A0A8S1JE54_9CHLO</name>
<comment type="caution">
    <text evidence="3">The sequence shown here is derived from an EMBL/GenBank/DDBJ whole genome shotgun (WGS) entry which is preliminary data.</text>
</comment>
<dbReference type="PROSITE" id="PS51746">
    <property type="entry name" value="PPM_2"/>
    <property type="match status" value="1"/>
</dbReference>
<evidence type="ECO:0000256" key="1">
    <source>
        <dbReference type="SAM" id="MobiDB-lite"/>
    </source>
</evidence>
<dbReference type="SUPFAM" id="SSF81606">
    <property type="entry name" value="PP2C-like"/>
    <property type="match status" value="1"/>
</dbReference>
<proteinExistence type="predicted"/>
<sequence length="358" mass="39604">MGGSGRQPSDDHRRRDRDRRSSSAGRDSKHSVWKGGRDRKRSRSPERRRRGSEDRSRSRRRGERDRLDAGGRAAGRDSRGRSGGKERRSRDDGWERARKASSEGGGASARQDDPTSKRARVGHQSASPRSGEGRSARHPVPTRLLSFGDEVEEGSDTDDFSLARSTAHRFAHERTLVLSTPLDYENQGPQLSMKDVSISRESDVMGNVKPSLSAIYLGAHQSRGLRPYMEDRCCLVPNFTPMSRGAPVADGVSRCFVGIYDGHNGVMSADMAAARLHRMLADDPVIRMHTGEGPPAIVRAEEEQITEALKKAFRTLDDEILGESRQEETQDGATALMALTVGEALYMAHAGECRWRLL</sequence>
<feature type="region of interest" description="Disordered" evidence="1">
    <location>
        <begin position="1"/>
        <end position="156"/>
    </location>
</feature>
<dbReference type="Proteomes" id="UP000708148">
    <property type="component" value="Unassembled WGS sequence"/>
</dbReference>
<dbReference type="OrthoDB" id="10264738at2759"/>
<feature type="compositionally biased region" description="Basic residues" evidence="1">
    <location>
        <begin position="37"/>
        <end position="50"/>
    </location>
</feature>
<keyword evidence="4" id="KW-1185">Reference proteome</keyword>
<dbReference type="GO" id="GO:0004722">
    <property type="term" value="F:protein serine/threonine phosphatase activity"/>
    <property type="evidence" value="ECO:0007669"/>
    <property type="project" value="InterPro"/>
</dbReference>
<evidence type="ECO:0000313" key="4">
    <source>
        <dbReference type="Proteomes" id="UP000708148"/>
    </source>
</evidence>
<protein>
    <recommendedName>
        <fullName evidence="2">PPM-type phosphatase domain-containing protein</fullName>
    </recommendedName>
</protein>